<sequence>MLCSGIQDTVSSLHNLQLATLNVNGGKKLPLSREVFTQLRLTISSQWECIIELLHQCFNFCDKAAYLHDTRCAYADEELAEYVREFLAMSGPLLSSSRLVLSLHEGIVAEVTRCSPYFTSFLQHSGTGIRHRPASVCNAYAEHCSKPRDTPELTTDSFMQSNLLAAYPDGLAALASVADALQTTFTSLSMISQVWATVYEKYQGSAAISGPQFSLSEWAVIKELILSSICHSGKMKDAIIIEPVAPRCRNRRSSRDSDSLSSINGGGQCLLFLRDA</sequence>
<reference evidence="1" key="2">
    <citation type="submission" date="2021-10" db="EMBL/GenBank/DDBJ databases">
        <title>Phylogenomics reveals ancestral predisposition of the termite-cultivated fungus Termitomyces towards a domesticated lifestyle.</title>
        <authorList>
            <person name="Auxier B."/>
            <person name="Grum-Grzhimaylo A."/>
            <person name="Cardenas M.E."/>
            <person name="Lodge J.D."/>
            <person name="Laessoe T."/>
            <person name="Pedersen O."/>
            <person name="Smith M.E."/>
            <person name="Kuyper T.W."/>
            <person name="Franco-Molano E.A."/>
            <person name="Baroni T.J."/>
            <person name="Aanen D.K."/>
        </authorList>
    </citation>
    <scope>NUCLEOTIDE SEQUENCE</scope>
    <source>
        <strain evidence="1">D49</strain>
    </source>
</reference>
<name>A0A9P7KI33_9AGAR</name>
<accession>A0A9P7KI33</accession>
<evidence type="ECO:0000313" key="2">
    <source>
        <dbReference type="Proteomes" id="UP000717328"/>
    </source>
</evidence>
<gene>
    <name evidence="1" type="ORF">H0H81_000783</name>
</gene>
<keyword evidence="2" id="KW-1185">Reference proteome</keyword>
<evidence type="ECO:0000313" key="1">
    <source>
        <dbReference type="EMBL" id="KAG5653396.1"/>
    </source>
</evidence>
<organism evidence="1 2">
    <name type="scientific">Sphagnurus paluster</name>
    <dbReference type="NCBI Taxonomy" id="117069"/>
    <lineage>
        <taxon>Eukaryota</taxon>
        <taxon>Fungi</taxon>
        <taxon>Dikarya</taxon>
        <taxon>Basidiomycota</taxon>
        <taxon>Agaricomycotina</taxon>
        <taxon>Agaricomycetes</taxon>
        <taxon>Agaricomycetidae</taxon>
        <taxon>Agaricales</taxon>
        <taxon>Tricholomatineae</taxon>
        <taxon>Lyophyllaceae</taxon>
        <taxon>Sphagnurus</taxon>
    </lineage>
</organism>
<dbReference type="Proteomes" id="UP000717328">
    <property type="component" value="Unassembled WGS sequence"/>
</dbReference>
<reference evidence="1" key="1">
    <citation type="submission" date="2021-02" db="EMBL/GenBank/DDBJ databases">
        <authorList>
            <person name="Nieuwenhuis M."/>
            <person name="Van De Peppel L.J.J."/>
        </authorList>
    </citation>
    <scope>NUCLEOTIDE SEQUENCE</scope>
    <source>
        <strain evidence="1">D49</strain>
    </source>
</reference>
<protein>
    <submittedName>
        <fullName evidence="1">Uncharacterized protein</fullName>
    </submittedName>
</protein>
<dbReference type="OrthoDB" id="3055326at2759"/>
<proteinExistence type="predicted"/>
<dbReference type="EMBL" id="JABCKI010000056">
    <property type="protein sequence ID" value="KAG5653396.1"/>
    <property type="molecule type" value="Genomic_DNA"/>
</dbReference>
<dbReference type="AlphaFoldDB" id="A0A9P7KI33"/>
<comment type="caution">
    <text evidence="1">The sequence shown here is derived from an EMBL/GenBank/DDBJ whole genome shotgun (WGS) entry which is preliminary data.</text>
</comment>